<evidence type="ECO:0000256" key="8">
    <source>
        <dbReference type="SAM" id="Phobius"/>
    </source>
</evidence>
<feature type="transmembrane region" description="Helical" evidence="8">
    <location>
        <begin position="133"/>
        <end position="158"/>
    </location>
</feature>
<dbReference type="PANTHER" id="PTHR30183">
    <property type="entry name" value="MOLYBDENUM TRANSPORT SYSTEM PERMEASE PROTEIN MODB"/>
    <property type="match status" value="1"/>
</dbReference>
<dbReference type="Gene3D" id="1.10.3720.10">
    <property type="entry name" value="MetI-like"/>
    <property type="match status" value="1"/>
</dbReference>
<evidence type="ECO:0000256" key="3">
    <source>
        <dbReference type="ARBA" id="ARBA00022475"/>
    </source>
</evidence>
<dbReference type="CDD" id="cd06261">
    <property type="entry name" value="TM_PBP2"/>
    <property type="match status" value="1"/>
</dbReference>
<dbReference type="NCBIfam" id="TIGR01581">
    <property type="entry name" value="Mo_ABC_porter"/>
    <property type="match status" value="1"/>
</dbReference>
<keyword evidence="7 8" id="KW-0472">Membrane</keyword>
<keyword evidence="3" id="KW-1003">Cell membrane</keyword>
<dbReference type="SUPFAM" id="SSF161098">
    <property type="entry name" value="MetI-like"/>
    <property type="match status" value="1"/>
</dbReference>
<evidence type="ECO:0000256" key="1">
    <source>
        <dbReference type="ARBA" id="ARBA00004651"/>
    </source>
</evidence>
<comment type="subcellular location">
    <subcellularLocation>
        <location evidence="1">Cell membrane</location>
        <topology evidence="1">Multi-pass membrane protein</topology>
    </subcellularLocation>
</comment>
<name>A0AA35QRQ3_GEOBA</name>
<comment type="caution">
    <text evidence="10">The sequence shown here is derived from an EMBL/GenBank/DDBJ whole genome shotgun (WGS) entry which is preliminary data.</text>
</comment>
<dbReference type="GO" id="GO:0005886">
    <property type="term" value="C:plasma membrane"/>
    <property type="evidence" value="ECO:0007669"/>
    <property type="project" value="UniProtKB-SubCell"/>
</dbReference>
<feature type="transmembrane region" description="Helical" evidence="8">
    <location>
        <begin position="242"/>
        <end position="268"/>
    </location>
</feature>
<feature type="transmembrane region" description="Helical" evidence="8">
    <location>
        <begin position="100"/>
        <end position="121"/>
    </location>
</feature>
<dbReference type="InterPro" id="IPR000515">
    <property type="entry name" value="MetI-like"/>
</dbReference>
<feature type="transmembrane region" description="Helical" evidence="8">
    <location>
        <begin position="12"/>
        <end position="41"/>
    </location>
</feature>
<dbReference type="Pfam" id="PF00528">
    <property type="entry name" value="BPD_transp_1"/>
    <property type="match status" value="1"/>
</dbReference>
<evidence type="ECO:0000256" key="2">
    <source>
        <dbReference type="ARBA" id="ARBA00022448"/>
    </source>
</evidence>
<keyword evidence="6 8" id="KW-1133">Transmembrane helix</keyword>
<evidence type="ECO:0000259" key="9">
    <source>
        <dbReference type="PROSITE" id="PS50928"/>
    </source>
</evidence>
<organism evidence="10 11">
    <name type="scientific">Geodia barretti</name>
    <name type="common">Barrett's horny sponge</name>
    <dbReference type="NCBI Taxonomy" id="519541"/>
    <lineage>
        <taxon>Eukaryota</taxon>
        <taxon>Metazoa</taxon>
        <taxon>Porifera</taxon>
        <taxon>Demospongiae</taxon>
        <taxon>Heteroscleromorpha</taxon>
        <taxon>Tetractinellida</taxon>
        <taxon>Astrophorina</taxon>
        <taxon>Geodiidae</taxon>
        <taxon>Geodia</taxon>
    </lineage>
</organism>
<sequence>MGRWSSGRRQATTLGVLAPAGVAATAVYVLFIGLPILALLIRAFQQDGFLAGLGGSLVVQALQLSLITSTISMAVVVVVGTPFALLLARRNSPLLRVIDSFVELPIVLPPVVAGVAMLMAFGRNGILGPGLSAVGITLPFTTGAVIFAQVFVAAPFYVRAARIGFSGVDVTFEDVSQTLGVSPWSTFWRLTVPMAWPSLVTGLALAWARAMSEFGATIMFAGNLTGRTQTMPLAIMTAMESSLGAALALAVLLLAMSVLALALLALLLRRSNGVR</sequence>
<evidence type="ECO:0000256" key="7">
    <source>
        <dbReference type="ARBA" id="ARBA00023136"/>
    </source>
</evidence>
<dbReference type="NCBIfam" id="TIGR02141">
    <property type="entry name" value="modB_ABC"/>
    <property type="match status" value="1"/>
</dbReference>
<evidence type="ECO:0000256" key="5">
    <source>
        <dbReference type="ARBA" id="ARBA00022692"/>
    </source>
</evidence>
<feature type="domain" description="ABC transmembrane type-1" evidence="9">
    <location>
        <begin position="62"/>
        <end position="264"/>
    </location>
</feature>
<dbReference type="PROSITE" id="PS50928">
    <property type="entry name" value="ABC_TM1"/>
    <property type="match status" value="1"/>
</dbReference>
<protein>
    <submittedName>
        <fullName evidence="10">Probable transport system permease protein NifC</fullName>
    </submittedName>
</protein>
<gene>
    <name evidence="10" type="ORF">GBAR_LOCUS200</name>
</gene>
<dbReference type="AlphaFoldDB" id="A0AA35QRQ3"/>
<evidence type="ECO:0000313" key="11">
    <source>
        <dbReference type="Proteomes" id="UP001174909"/>
    </source>
</evidence>
<keyword evidence="5 8" id="KW-0812">Transmembrane</keyword>
<dbReference type="EMBL" id="CASHTH010000031">
    <property type="protein sequence ID" value="CAI7989398.1"/>
    <property type="molecule type" value="Genomic_DNA"/>
</dbReference>
<evidence type="ECO:0000313" key="10">
    <source>
        <dbReference type="EMBL" id="CAI7989398.1"/>
    </source>
</evidence>
<dbReference type="InterPro" id="IPR006469">
    <property type="entry name" value="NifC_ABC_porter"/>
</dbReference>
<proteinExistence type="predicted"/>
<accession>A0AA35QRQ3</accession>
<keyword evidence="4" id="KW-0500">Molybdenum</keyword>
<dbReference type="InterPro" id="IPR035906">
    <property type="entry name" value="MetI-like_sf"/>
</dbReference>
<keyword evidence="11" id="KW-1185">Reference proteome</keyword>
<feature type="transmembrane region" description="Helical" evidence="8">
    <location>
        <begin position="61"/>
        <end position="88"/>
    </location>
</feature>
<keyword evidence="2" id="KW-0813">Transport</keyword>
<dbReference type="PANTHER" id="PTHR30183:SF3">
    <property type="entry name" value="MOLYBDENUM TRANSPORT SYSTEM PERMEASE PROTEIN MODB"/>
    <property type="match status" value="1"/>
</dbReference>
<dbReference type="InterPro" id="IPR011867">
    <property type="entry name" value="ModB_ABC"/>
</dbReference>
<evidence type="ECO:0000256" key="6">
    <source>
        <dbReference type="ARBA" id="ARBA00022989"/>
    </source>
</evidence>
<dbReference type="GO" id="GO:0015098">
    <property type="term" value="F:molybdate ion transmembrane transporter activity"/>
    <property type="evidence" value="ECO:0007669"/>
    <property type="project" value="InterPro"/>
</dbReference>
<reference evidence="10" key="1">
    <citation type="submission" date="2023-03" db="EMBL/GenBank/DDBJ databases">
        <authorList>
            <person name="Steffen K."/>
            <person name="Cardenas P."/>
        </authorList>
    </citation>
    <scope>NUCLEOTIDE SEQUENCE</scope>
</reference>
<evidence type="ECO:0000256" key="4">
    <source>
        <dbReference type="ARBA" id="ARBA00022505"/>
    </source>
</evidence>
<dbReference type="Proteomes" id="UP001174909">
    <property type="component" value="Unassembled WGS sequence"/>
</dbReference>